<keyword evidence="2" id="KW-0812">Transmembrane</keyword>
<feature type="region of interest" description="Disordered" evidence="1">
    <location>
        <begin position="162"/>
        <end position="202"/>
    </location>
</feature>
<comment type="caution">
    <text evidence="4">The sequence shown here is derived from an EMBL/GenBank/DDBJ whole genome shotgun (WGS) entry which is preliminary data.</text>
</comment>
<evidence type="ECO:0000313" key="4">
    <source>
        <dbReference type="EMBL" id="KAK7015579.1"/>
    </source>
</evidence>
<keyword evidence="3" id="KW-0732">Signal</keyword>
<organism evidence="4 5">
    <name type="scientific">Paramarasmius palmivorus</name>
    <dbReference type="NCBI Taxonomy" id="297713"/>
    <lineage>
        <taxon>Eukaryota</taxon>
        <taxon>Fungi</taxon>
        <taxon>Dikarya</taxon>
        <taxon>Basidiomycota</taxon>
        <taxon>Agaricomycotina</taxon>
        <taxon>Agaricomycetes</taxon>
        <taxon>Agaricomycetidae</taxon>
        <taxon>Agaricales</taxon>
        <taxon>Marasmiineae</taxon>
        <taxon>Marasmiaceae</taxon>
        <taxon>Paramarasmius</taxon>
    </lineage>
</organism>
<feature type="region of interest" description="Disordered" evidence="1">
    <location>
        <begin position="270"/>
        <end position="289"/>
    </location>
</feature>
<keyword evidence="2" id="KW-1133">Transmembrane helix</keyword>
<feature type="transmembrane region" description="Helical" evidence="2">
    <location>
        <begin position="207"/>
        <end position="230"/>
    </location>
</feature>
<keyword evidence="2" id="KW-0472">Membrane</keyword>
<evidence type="ECO:0000256" key="3">
    <source>
        <dbReference type="SAM" id="SignalP"/>
    </source>
</evidence>
<feature type="compositionally biased region" description="Low complexity" evidence="1">
    <location>
        <begin position="162"/>
        <end position="191"/>
    </location>
</feature>
<gene>
    <name evidence="4" type="ORF">VNI00_019061</name>
</gene>
<evidence type="ECO:0000256" key="2">
    <source>
        <dbReference type="SAM" id="Phobius"/>
    </source>
</evidence>
<keyword evidence="5" id="KW-1185">Reference proteome</keyword>
<sequence length="333" mass="36782">MIIRPKLIAFLSSLALVALANPIFESIAHLSKIDVPSTGTVNIPASARWRIPGPSGLSFDKLQFLFVQDDPLFISSVIETNYKPKQTEGTIPFTATRAGTYHLEICGPVAPARLGGNITMTEPRYEVLVNPQYHSTDMINFHESITQAETFTPTNTVLSTSQPVVPTSTTDSEATPVATYSSTTTVASSSPEIPTANPHNTTPRSRLSVILGTTLGLLFVLAAIAIYVWYRRSFAGKRAERIESISPYTYSSEKNGSRKERLNPVSNTPHVLETHGATTGQNEGEDEGVVREENTLDQVVVYHYDIERRPQQRTGHVRVSEMPPSYHSVWRER</sequence>
<accession>A0AAW0AQE9</accession>
<dbReference type="Proteomes" id="UP001383192">
    <property type="component" value="Unassembled WGS sequence"/>
</dbReference>
<evidence type="ECO:0000256" key="1">
    <source>
        <dbReference type="SAM" id="MobiDB-lite"/>
    </source>
</evidence>
<reference evidence="4 5" key="1">
    <citation type="submission" date="2024-01" db="EMBL/GenBank/DDBJ databases">
        <title>A draft genome for a cacao thread blight-causing isolate of Paramarasmius palmivorus.</title>
        <authorList>
            <person name="Baruah I.K."/>
            <person name="Bukari Y."/>
            <person name="Amoako-Attah I."/>
            <person name="Meinhardt L.W."/>
            <person name="Bailey B.A."/>
            <person name="Cohen S.P."/>
        </authorList>
    </citation>
    <scope>NUCLEOTIDE SEQUENCE [LARGE SCALE GENOMIC DNA]</scope>
    <source>
        <strain evidence="4 5">GH-12</strain>
    </source>
</reference>
<protein>
    <submittedName>
        <fullName evidence="4">Uncharacterized protein</fullName>
    </submittedName>
</protein>
<proteinExistence type="predicted"/>
<dbReference type="AlphaFoldDB" id="A0AAW0AQE9"/>
<feature type="signal peptide" evidence="3">
    <location>
        <begin position="1"/>
        <end position="20"/>
    </location>
</feature>
<name>A0AAW0AQE9_9AGAR</name>
<feature type="chain" id="PRO_5043395995" evidence="3">
    <location>
        <begin position="21"/>
        <end position="333"/>
    </location>
</feature>
<evidence type="ECO:0000313" key="5">
    <source>
        <dbReference type="Proteomes" id="UP001383192"/>
    </source>
</evidence>
<dbReference type="EMBL" id="JAYKXP010000312">
    <property type="protein sequence ID" value="KAK7015579.1"/>
    <property type="molecule type" value="Genomic_DNA"/>
</dbReference>